<reference evidence="1 2" key="1">
    <citation type="submission" date="2019-03" db="EMBL/GenBank/DDBJ databases">
        <title>First draft genome of Liparis tanakae, snailfish: a comprehensive survey of snailfish specific genes.</title>
        <authorList>
            <person name="Kim W."/>
            <person name="Song I."/>
            <person name="Jeong J.-H."/>
            <person name="Kim D."/>
            <person name="Kim S."/>
            <person name="Ryu S."/>
            <person name="Song J.Y."/>
            <person name="Lee S.K."/>
        </authorList>
    </citation>
    <scope>NUCLEOTIDE SEQUENCE [LARGE SCALE GENOMIC DNA]</scope>
    <source>
        <tissue evidence="1">Muscle</tissue>
    </source>
</reference>
<keyword evidence="2" id="KW-1185">Reference proteome</keyword>
<dbReference type="AlphaFoldDB" id="A0A4Z2EDW5"/>
<evidence type="ECO:0000313" key="1">
    <source>
        <dbReference type="EMBL" id="TNN26955.1"/>
    </source>
</evidence>
<dbReference type="Proteomes" id="UP000314294">
    <property type="component" value="Unassembled WGS sequence"/>
</dbReference>
<sequence length="17" mass="1883">MVSYPEVGFSNDVTPQL</sequence>
<organism evidence="1 2">
    <name type="scientific">Liparis tanakae</name>
    <name type="common">Tanaka's snailfish</name>
    <dbReference type="NCBI Taxonomy" id="230148"/>
    <lineage>
        <taxon>Eukaryota</taxon>
        <taxon>Metazoa</taxon>
        <taxon>Chordata</taxon>
        <taxon>Craniata</taxon>
        <taxon>Vertebrata</taxon>
        <taxon>Euteleostomi</taxon>
        <taxon>Actinopterygii</taxon>
        <taxon>Neopterygii</taxon>
        <taxon>Teleostei</taxon>
        <taxon>Neoteleostei</taxon>
        <taxon>Acanthomorphata</taxon>
        <taxon>Eupercaria</taxon>
        <taxon>Perciformes</taxon>
        <taxon>Cottioidei</taxon>
        <taxon>Cottales</taxon>
        <taxon>Liparidae</taxon>
        <taxon>Liparis</taxon>
    </lineage>
</organism>
<comment type="caution">
    <text evidence="1">The sequence shown here is derived from an EMBL/GenBank/DDBJ whole genome shotgun (WGS) entry which is preliminary data.</text>
</comment>
<name>A0A4Z2EDW5_9TELE</name>
<gene>
    <name evidence="1" type="ORF">EYF80_062903</name>
</gene>
<evidence type="ECO:0000313" key="2">
    <source>
        <dbReference type="Proteomes" id="UP000314294"/>
    </source>
</evidence>
<accession>A0A4Z2EDW5</accession>
<protein>
    <submittedName>
        <fullName evidence="1">Uncharacterized protein</fullName>
    </submittedName>
</protein>
<proteinExistence type="predicted"/>
<dbReference type="EMBL" id="SRLO01009181">
    <property type="protein sequence ID" value="TNN26955.1"/>
    <property type="molecule type" value="Genomic_DNA"/>
</dbReference>